<dbReference type="Gene3D" id="2.60.120.260">
    <property type="entry name" value="Galactose-binding domain-like"/>
    <property type="match status" value="1"/>
</dbReference>
<keyword evidence="7 11" id="KW-0624">Polysaccharide degradation</keyword>
<feature type="binding site" evidence="9">
    <location>
        <position position="253"/>
    </location>
    <ligand>
        <name>substrate</name>
    </ligand>
</feature>
<dbReference type="SUPFAM" id="SSF51989">
    <property type="entry name" value="Glycosyl hydrolases family 6, cellulases"/>
    <property type="match status" value="1"/>
</dbReference>
<dbReference type="PRINTS" id="PR00733">
    <property type="entry name" value="GLHYDRLASE6"/>
</dbReference>
<feature type="active site" evidence="10">
    <location>
        <position position="290"/>
    </location>
</feature>
<evidence type="ECO:0000256" key="1">
    <source>
        <dbReference type="ARBA" id="ARBA00022729"/>
    </source>
</evidence>
<dbReference type="PANTHER" id="PTHR34876">
    <property type="match status" value="1"/>
</dbReference>
<dbReference type="Proteomes" id="UP000182719">
    <property type="component" value="Unassembled WGS sequence"/>
</dbReference>
<dbReference type="PROSITE" id="PS00655">
    <property type="entry name" value="GLYCOSYL_HYDROL_F6_1"/>
    <property type="match status" value="1"/>
</dbReference>
<accession>A0A1H7XBV4</accession>
<name>A0A1H7XBV4_STIAU</name>
<proteinExistence type="inferred from homology"/>
<evidence type="ECO:0000313" key="14">
    <source>
        <dbReference type="EMBL" id="SEM30667.1"/>
    </source>
</evidence>
<dbReference type="PANTHER" id="PTHR34876:SF4">
    <property type="entry name" value="1,4-BETA-D-GLUCAN CELLOBIOHYDROLASE C-RELATED"/>
    <property type="match status" value="1"/>
</dbReference>
<dbReference type="InterPro" id="IPR036434">
    <property type="entry name" value="Beta_cellobiohydrolase_sf"/>
</dbReference>
<feature type="chain" id="PRO_5010002180" description="Glucanase" evidence="11">
    <location>
        <begin position="30"/>
        <end position="503"/>
    </location>
</feature>
<feature type="binding site" evidence="9">
    <location>
        <position position="475"/>
    </location>
    <ligand>
        <name>substrate</name>
    </ligand>
</feature>
<reference evidence="15" key="1">
    <citation type="submission" date="2016-10" db="EMBL/GenBank/DDBJ databases">
        <authorList>
            <person name="Varghese N."/>
            <person name="Submissions S."/>
        </authorList>
    </citation>
    <scope>NUCLEOTIDE SEQUENCE [LARGE SCALE GENOMIC DNA]</scope>
    <source>
        <strain evidence="15">DSM 17044</strain>
    </source>
</reference>
<dbReference type="AlphaFoldDB" id="A0A1H7XBV4"/>
<dbReference type="InterPro" id="IPR008979">
    <property type="entry name" value="Galactose-bd-like_sf"/>
</dbReference>
<dbReference type="GO" id="GO:0030245">
    <property type="term" value="P:cellulose catabolic process"/>
    <property type="evidence" value="ECO:0007669"/>
    <property type="project" value="UniProtKB-KW"/>
</dbReference>
<evidence type="ECO:0000256" key="9">
    <source>
        <dbReference type="PIRSR" id="PIRSR001100-2"/>
    </source>
</evidence>
<feature type="active site" description="Proton donor" evidence="8">
    <location>
        <position position="328"/>
    </location>
</feature>
<dbReference type="InterPro" id="IPR001524">
    <property type="entry name" value="Glyco_hydro_6_CS"/>
</dbReference>
<dbReference type="Pfam" id="PF02018">
    <property type="entry name" value="CBM_4_9"/>
    <property type="match status" value="1"/>
</dbReference>
<evidence type="ECO:0000256" key="4">
    <source>
        <dbReference type="ARBA" id="ARBA00023157"/>
    </source>
</evidence>
<dbReference type="Pfam" id="PF01341">
    <property type="entry name" value="Glyco_hydro_6"/>
    <property type="match status" value="1"/>
</dbReference>
<evidence type="ECO:0000256" key="6">
    <source>
        <dbReference type="ARBA" id="ARBA00023295"/>
    </source>
</evidence>
<feature type="signal peptide" evidence="11">
    <location>
        <begin position="1"/>
        <end position="29"/>
    </location>
</feature>
<feature type="domain" description="CBM-cenC" evidence="13">
    <location>
        <begin position="59"/>
        <end position="179"/>
    </location>
</feature>
<keyword evidence="2 11" id="KW-0378">Hydrolase</keyword>
<dbReference type="PIRSF" id="PIRSF001100">
    <property type="entry name" value="Beta_cellobiohydrolase"/>
    <property type="match status" value="1"/>
</dbReference>
<keyword evidence="15" id="KW-1185">Reference proteome</keyword>
<keyword evidence="3 11" id="KW-0136">Cellulose degradation</keyword>
<gene>
    <name evidence="14" type="ORF">SAMN05444354_114164</name>
</gene>
<protein>
    <recommendedName>
        <fullName evidence="11">Glucanase</fullName>
        <ecNumber evidence="11">3.2.1.-</ecNumber>
    </recommendedName>
</protein>
<dbReference type="RefSeq" id="WP_075009006.1">
    <property type="nucleotide sequence ID" value="NZ_FOAP01000014.1"/>
</dbReference>
<evidence type="ECO:0000256" key="11">
    <source>
        <dbReference type="RuleBase" id="RU361186"/>
    </source>
</evidence>
<keyword evidence="1 11" id="KW-0732">Signal</keyword>
<feature type="region of interest" description="Disordered" evidence="12">
    <location>
        <begin position="32"/>
        <end position="63"/>
    </location>
</feature>
<dbReference type="SUPFAM" id="SSF49785">
    <property type="entry name" value="Galactose-binding domain-like"/>
    <property type="match status" value="1"/>
</dbReference>
<sequence>MQARGSPRPRSTWHRCSLALTLASGLALACGPAPEEEAPRTAQSAAALSDAPQPTATTELVTNGTFGNGAVAPWWNNASTQVRVENGRLRVDVAGTANLWDAIIGQSGIPLVSGKAYTLSFKASASSNFTVRTTVQQESAPYTSVLTQQFSVTTTSQQFSFPFTSSLSTSQGQVTFQLGGRSAAATFFLDDISLTSTDGTTQPPPGGSGPIAMTSGFYVDPNTGAASWVRANGGDSRASRIQASIVSKPGARWFGNWSGDIGAAVSSYVSAADAADKLPVLVAYNIPGRDCGSHSAGGAGSPEAYRAWISAFATAIGNRPAIVIIEPDAVAQLDCLSNDSERQVRLGLLRYATEQLRDKAVNTWAYLDGGNAQWIAADTMAQRLDSAGVKNIRGFALNVSNFYTTAQSNTYGTSVSNALSSRYGYTKKFVVDTSRNGNGSNGEWCNPGGRKLGATSQVNTGTGAELLLWVKSVGESDGYCGIAPGAAAGQFSPDLAIRLIDGT</sequence>
<dbReference type="PROSITE" id="PS51257">
    <property type="entry name" value="PROKAR_LIPOPROTEIN"/>
    <property type="match status" value="1"/>
</dbReference>
<keyword evidence="4" id="KW-1015">Disulfide bond</keyword>
<evidence type="ECO:0000256" key="12">
    <source>
        <dbReference type="SAM" id="MobiDB-lite"/>
    </source>
</evidence>
<dbReference type="EMBL" id="FOAP01000014">
    <property type="protein sequence ID" value="SEM30667.1"/>
    <property type="molecule type" value="Genomic_DNA"/>
</dbReference>
<evidence type="ECO:0000313" key="15">
    <source>
        <dbReference type="Proteomes" id="UP000182719"/>
    </source>
</evidence>
<evidence type="ECO:0000256" key="5">
    <source>
        <dbReference type="ARBA" id="ARBA00023277"/>
    </source>
</evidence>
<dbReference type="Gene3D" id="3.20.20.40">
    <property type="entry name" value="1, 4-beta cellobiohydrolase"/>
    <property type="match status" value="1"/>
</dbReference>
<feature type="binding site" evidence="9">
    <location>
        <position position="401"/>
    </location>
    <ligand>
        <name>substrate</name>
    </ligand>
</feature>
<evidence type="ECO:0000256" key="10">
    <source>
        <dbReference type="PROSITE-ProRule" id="PRU10056"/>
    </source>
</evidence>
<dbReference type="EC" id="3.2.1.-" evidence="11"/>
<feature type="active site" description="Proton acceptor" evidence="8">
    <location>
        <position position="477"/>
    </location>
</feature>
<feature type="binding site" evidence="9">
    <location>
        <position position="444"/>
    </location>
    <ligand>
        <name>substrate</name>
    </ligand>
</feature>
<dbReference type="InterPro" id="IPR016288">
    <property type="entry name" value="Beta_cellobiohydrolase"/>
</dbReference>
<comment type="similarity">
    <text evidence="11">Belongs to the glycosyl hydrolase family 6.</text>
</comment>
<dbReference type="OrthoDB" id="9775889at2"/>
<dbReference type="GO" id="GO:0004553">
    <property type="term" value="F:hydrolase activity, hydrolyzing O-glycosyl compounds"/>
    <property type="evidence" value="ECO:0007669"/>
    <property type="project" value="InterPro"/>
</dbReference>
<feature type="binding site" evidence="9">
    <location>
        <position position="471"/>
    </location>
    <ligand>
        <name>substrate</name>
    </ligand>
</feature>
<keyword evidence="5 11" id="KW-0119">Carbohydrate metabolism</keyword>
<evidence type="ECO:0000256" key="3">
    <source>
        <dbReference type="ARBA" id="ARBA00023001"/>
    </source>
</evidence>
<organism evidence="14 15">
    <name type="scientific">Stigmatella aurantiaca</name>
    <dbReference type="NCBI Taxonomy" id="41"/>
    <lineage>
        <taxon>Bacteria</taxon>
        <taxon>Pseudomonadati</taxon>
        <taxon>Myxococcota</taxon>
        <taxon>Myxococcia</taxon>
        <taxon>Myxococcales</taxon>
        <taxon>Cystobacterineae</taxon>
        <taxon>Archangiaceae</taxon>
        <taxon>Stigmatella</taxon>
    </lineage>
</organism>
<evidence type="ECO:0000256" key="2">
    <source>
        <dbReference type="ARBA" id="ARBA00022801"/>
    </source>
</evidence>
<evidence type="ECO:0000256" key="8">
    <source>
        <dbReference type="PIRSR" id="PIRSR001100-1"/>
    </source>
</evidence>
<dbReference type="InterPro" id="IPR003305">
    <property type="entry name" value="CenC_carb-bd"/>
</dbReference>
<keyword evidence="6 11" id="KW-0326">Glycosidase</keyword>
<feature type="compositionally biased region" description="Polar residues" evidence="12">
    <location>
        <begin position="41"/>
        <end position="63"/>
    </location>
</feature>
<evidence type="ECO:0000256" key="7">
    <source>
        <dbReference type="ARBA" id="ARBA00023326"/>
    </source>
</evidence>
<evidence type="ECO:0000259" key="13">
    <source>
        <dbReference type="Pfam" id="PF02018"/>
    </source>
</evidence>
<feature type="binding site" evidence="9">
    <location>
        <position position="374"/>
    </location>
    <ligand>
        <name>substrate</name>
    </ligand>
</feature>